<sequence length="151" mass="17536">MQRGLKLAGAQFKRAANIQLKIKTYRGLISPKAQSKVWARLARNYILIISKPLNEPRRLNVRSRGCPRNSGVSNARTQRQLVSKRKVSNGNQKKRRKRQQGKKCRREKKTRWWLKQARVGQRMCKGKKIIPKEKQNTAGMVLFSCPRDIIS</sequence>
<proteinExistence type="predicted"/>
<evidence type="ECO:0000313" key="3">
    <source>
        <dbReference type="Proteomes" id="UP001642483"/>
    </source>
</evidence>
<reference evidence="2 3" key="1">
    <citation type="submission" date="2024-02" db="EMBL/GenBank/DDBJ databases">
        <authorList>
            <person name="Daric V."/>
            <person name="Darras S."/>
        </authorList>
    </citation>
    <scope>NUCLEOTIDE SEQUENCE [LARGE SCALE GENOMIC DNA]</scope>
</reference>
<comment type="caution">
    <text evidence="2">The sequence shown here is derived from an EMBL/GenBank/DDBJ whole genome shotgun (WGS) entry which is preliminary data.</text>
</comment>
<name>A0ABP0G7X6_CLALP</name>
<organism evidence="2 3">
    <name type="scientific">Clavelina lepadiformis</name>
    <name type="common">Light-bulb sea squirt</name>
    <name type="synonym">Ascidia lepadiformis</name>
    <dbReference type="NCBI Taxonomy" id="159417"/>
    <lineage>
        <taxon>Eukaryota</taxon>
        <taxon>Metazoa</taxon>
        <taxon>Chordata</taxon>
        <taxon>Tunicata</taxon>
        <taxon>Ascidiacea</taxon>
        <taxon>Aplousobranchia</taxon>
        <taxon>Clavelinidae</taxon>
        <taxon>Clavelina</taxon>
    </lineage>
</organism>
<dbReference type="EMBL" id="CAWYQH010000106">
    <property type="protein sequence ID" value="CAK8687715.1"/>
    <property type="molecule type" value="Genomic_DNA"/>
</dbReference>
<protein>
    <submittedName>
        <fullName evidence="2">Uncharacterized protein</fullName>
    </submittedName>
</protein>
<gene>
    <name evidence="2" type="ORF">CVLEPA_LOCUS19776</name>
</gene>
<keyword evidence="3" id="KW-1185">Reference proteome</keyword>
<dbReference type="Proteomes" id="UP001642483">
    <property type="component" value="Unassembled WGS sequence"/>
</dbReference>
<feature type="region of interest" description="Disordered" evidence="1">
    <location>
        <begin position="83"/>
        <end position="109"/>
    </location>
</feature>
<evidence type="ECO:0000313" key="2">
    <source>
        <dbReference type="EMBL" id="CAK8687715.1"/>
    </source>
</evidence>
<evidence type="ECO:0000256" key="1">
    <source>
        <dbReference type="SAM" id="MobiDB-lite"/>
    </source>
</evidence>
<accession>A0ABP0G7X6</accession>